<dbReference type="SUPFAM" id="SSF53300">
    <property type="entry name" value="vWA-like"/>
    <property type="match status" value="1"/>
</dbReference>
<evidence type="ECO:0000313" key="3">
    <source>
        <dbReference type="EMBL" id="SDD68760.1"/>
    </source>
</evidence>
<keyword evidence="1" id="KW-0732">Signal</keyword>
<gene>
    <name evidence="3" type="ORF">SAMN04488509_105144</name>
</gene>
<accession>A0A1G6WS51</accession>
<dbReference type="EMBL" id="FNAG01000005">
    <property type="protein sequence ID" value="SDD68760.1"/>
    <property type="molecule type" value="Genomic_DNA"/>
</dbReference>
<dbReference type="InterPro" id="IPR036465">
    <property type="entry name" value="vWFA_dom_sf"/>
</dbReference>
<dbReference type="SMART" id="SM00327">
    <property type="entry name" value="VWA"/>
    <property type="match status" value="1"/>
</dbReference>
<evidence type="ECO:0000313" key="4">
    <source>
        <dbReference type="Proteomes" id="UP000199603"/>
    </source>
</evidence>
<protein>
    <submittedName>
        <fullName evidence="3">Ca-activated chloride channel family protein</fullName>
    </submittedName>
</protein>
<sequence length="570" mass="59474">MLRVALLSAALSLSFAAAAEERVVLVLDASGSMWGQIEGRSKIEIARETVAGLVRDWKPANALGLVAYGHRRKGDCADIETLIESGPLDADGFLRQVNALNPKGMTPLSAAVVQAAESLRHVEQKATVILVSDGEETCNLDPCQVGRELEAAGVDFTAHVIGFDVANPQHQAQLRCLAENTGGRYFNARNADELSGALGAVVAVSTEPAPPPASASLESADEAPAAASVSVSFTGPADRGDFIGLYRAAAAANESELRYAWVENAEDGRVQVATPAEAGRYELRYVSPVRDYAVLAQRPLTVTDVGAAIEAPAEVSAGTRLTVRARGPEGSGHWVGFAKVGSAPGAALGYARPTGPESELELMVPAEPGDYELRYVLNESERVLVSRPIKVLAASVYVRGPAEVPAGGSVEVEAAGPIDGSHWIGFAPAGSNAGSYRDYVRPAEGQTRYTLRAPGEPGDYELRYVLNESEAVAARQPIRVVAAQVRIEAPASAPAGSAVAITVEGPAASGSWIGFAPVGAGDGAWEGQYADFDSSPLSVELTAPEGTGAYEIKLVSSDGKVLARRPITLR</sequence>
<feature type="signal peptide" evidence="1">
    <location>
        <begin position="1"/>
        <end position="19"/>
    </location>
</feature>
<organism evidence="3 4">
    <name type="scientific">Aquimonas voraii</name>
    <dbReference type="NCBI Taxonomy" id="265719"/>
    <lineage>
        <taxon>Bacteria</taxon>
        <taxon>Pseudomonadati</taxon>
        <taxon>Pseudomonadota</taxon>
        <taxon>Gammaproteobacteria</taxon>
        <taxon>Lysobacterales</taxon>
        <taxon>Lysobacteraceae</taxon>
        <taxon>Aquimonas</taxon>
    </lineage>
</organism>
<keyword evidence="4" id="KW-1185">Reference proteome</keyword>
<dbReference type="AlphaFoldDB" id="A0A1G6WS51"/>
<dbReference type="Gene3D" id="3.40.50.410">
    <property type="entry name" value="von Willebrand factor, type A domain"/>
    <property type="match status" value="1"/>
</dbReference>
<proteinExistence type="predicted"/>
<reference evidence="3 4" key="1">
    <citation type="submission" date="2016-10" db="EMBL/GenBank/DDBJ databases">
        <authorList>
            <person name="de Groot N.N."/>
        </authorList>
    </citation>
    <scope>NUCLEOTIDE SEQUENCE [LARGE SCALE GENOMIC DNA]</scope>
    <source>
        <strain evidence="3 4">DSM 16957</strain>
    </source>
</reference>
<name>A0A1G6WS51_9GAMM</name>
<dbReference type="Pfam" id="PF00092">
    <property type="entry name" value="VWA"/>
    <property type="match status" value="1"/>
</dbReference>
<feature type="domain" description="VWFA" evidence="2">
    <location>
        <begin position="22"/>
        <end position="201"/>
    </location>
</feature>
<dbReference type="Proteomes" id="UP000199603">
    <property type="component" value="Unassembled WGS sequence"/>
</dbReference>
<dbReference type="PROSITE" id="PS50234">
    <property type="entry name" value="VWFA"/>
    <property type="match status" value="1"/>
</dbReference>
<feature type="chain" id="PRO_5011643420" evidence="1">
    <location>
        <begin position="20"/>
        <end position="570"/>
    </location>
</feature>
<evidence type="ECO:0000256" key="1">
    <source>
        <dbReference type="SAM" id="SignalP"/>
    </source>
</evidence>
<dbReference type="InterPro" id="IPR002035">
    <property type="entry name" value="VWF_A"/>
</dbReference>
<dbReference type="STRING" id="265719.SAMN04488509_105144"/>
<evidence type="ECO:0000259" key="2">
    <source>
        <dbReference type="PROSITE" id="PS50234"/>
    </source>
</evidence>
<dbReference type="RefSeq" id="WP_176764134.1">
    <property type="nucleotide sequence ID" value="NZ_FNAG01000005.1"/>
</dbReference>